<accession>A0A101XTG9</accession>
<evidence type="ECO:0008006" key="9">
    <source>
        <dbReference type="Google" id="ProtNLM"/>
    </source>
</evidence>
<dbReference type="SUPFAM" id="SSF46785">
    <property type="entry name" value="Winged helix' DNA-binding domain"/>
    <property type="match status" value="1"/>
</dbReference>
<dbReference type="Proteomes" id="UP000053557">
    <property type="component" value="Unassembled WGS sequence"/>
</dbReference>
<evidence type="ECO:0000313" key="7">
    <source>
        <dbReference type="Proteomes" id="UP000053557"/>
    </source>
</evidence>
<organism evidence="5 7">
    <name type="scientific">Ferroacidibacillus organovorans</name>
    <dbReference type="NCBI Taxonomy" id="1765683"/>
    <lineage>
        <taxon>Bacteria</taxon>
        <taxon>Bacillati</taxon>
        <taxon>Bacillota</taxon>
        <taxon>Bacilli</taxon>
        <taxon>Bacillales</taxon>
        <taxon>Alicyclobacillaceae</taxon>
        <taxon>Ferroacidibacillus</taxon>
    </lineage>
</organism>
<comment type="caution">
    <text evidence="5">The sequence shown here is derived from an EMBL/GenBank/DDBJ whole genome shotgun (WGS) entry which is preliminary data.</text>
</comment>
<dbReference type="InterPro" id="IPR036388">
    <property type="entry name" value="WH-like_DNA-bd_sf"/>
</dbReference>
<reference evidence="6 8" key="2">
    <citation type="submission" date="2016-02" db="EMBL/GenBank/DDBJ databases">
        <title>Draft genome sequence of Acidibacillus ferrooxidans SLC66.</title>
        <authorList>
            <person name="Oliveira G."/>
            <person name="Nancucheo I."/>
            <person name="Dall'Agnol H."/>
            <person name="Johnson B."/>
            <person name="Oliveira R."/>
            <person name="Nunes G.L."/>
            <person name="Tzotzos G."/>
            <person name="Orellana S.C."/>
            <person name="Salim A.C."/>
            <person name="Araujo F.M."/>
        </authorList>
    </citation>
    <scope>NUCLEOTIDE SEQUENCE [LARGE SCALE GENOMIC DNA]</scope>
    <source>
        <strain evidence="6 8">SLC66</strain>
    </source>
</reference>
<keyword evidence="7" id="KW-1185">Reference proteome</keyword>
<keyword evidence="3" id="KW-0238">DNA-binding</keyword>
<dbReference type="EMBL" id="LPVJ01000003">
    <property type="protein sequence ID" value="KUO97258.1"/>
    <property type="molecule type" value="Genomic_DNA"/>
</dbReference>
<dbReference type="RefSeq" id="WP_067711235.1">
    <property type="nucleotide sequence ID" value="NZ_LPVJ01000003.1"/>
</dbReference>
<keyword evidence="2" id="KW-0805">Transcription regulation</keyword>
<name>A0A101XTG9_9BACL</name>
<dbReference type="Gene3D" id="1.10.10.10">
    <property type="entry name" value="Winged helix-like DNA-binding domain superfamily/Winged helix DNA-binding domain"/>
    <property type="match status" value="1"/>
</dbReference>
<dbReference type="EMBL" id="LSUQ01000028">
    <property type="protein sequence ID" value="OAG93607.1"/>
    <property type="molecule type" value="Genomic_DNA"/>
</dbReference>
<dbReference type="OrthoDB" id="122824at2"/>
<evidence type="ECO:0000256" key="2">
    <source>
        <dbReference type="ARBA" id="ARBA00023015"/>
    </source>
</evidence>
<dbReference type="InterPro" id="IPR005650">
    <property type="entry name" value="BlaI_family"/>
</dbReference>
<evidence type="ECO:0000256" key="3">
    <source>
        <dbReference type="ARBA" id="ARBA00023125"/>
    </source>
</evidence>
<evidence type="ECO:0000313" key="8">
    <source>
        <dbReference type="Proteomes" id="UP000077421"/>
    </source>
</evidence>
<dbReference type="Proteomes" id="UP000077421">
    <property type="component" value="Unassembled WGS sequence"/>
</dbReference>
<dbReference type="GO" id="GO:0045892">
    <property type="term" value="P:negative regulation of DNA-templated transcription"/>
    <property type="evidence" value="ECO:0007669"/>
    <property type="project" value="InterPro"/>
</dbReference>
<evidence type="ECO:0000313" key="5">
    <source>
        <dbReference type="EMBL" id="KUO97258.1"/>
    </source>
</evidence>
<keyword evidence="4" id="KW-0804">Transcription</keyword>
<reference evidence="5 7" key="1">
    <citation type="submission" date="2015-12" db="EMBL/GenBank/DDBJ databases">
        <title>Draft genome sequence of Acidibacillus ferrooxidans ITV001, isolated from a chalcopyrite acid mine drainage site in Brazil.</title>
        <authorList>
            <person name="Dall'Agnol H."/>
            <person name="Nancucheo I."/>
            <person name="Johnson B."/>
            <person name="Oliveira R."/>
            <person name="Leite L."/>
            <person name="Pylro V."/>
            <person name="Nunes G.L."/>
            <person name="Tzotzos G."/>
            <person name="Fernandes G.R."/>
            <person name="Dutra J."/>
            <person name="Orellana S.C."/>
            <person name="Oliveira G."/>
        </authorList>
    </citation>
    <scope>NUCLEOTIDE SEQUENCE [LARGE SCALE GENOMIC DNA]</scope>
    <source>
        <strain evidence="5">ITV001</strain>
        <strain evidence="7">ITV01</strain>
    </source>
</reference>
<proteinExistence type="inferred from homology"/>
<protein>
    <recommendedName>
        <fullName evidence="9">Transcriptional regulator</fullName>
    </recommendedName>
</protein>
<dbReference type="STRING" id="1765683.B2M26_03270"/>
<dbReference type="GO" id="GO:0003677">
    <property type="term" value="F:DNA binding"/>
    <property type="evidence" value="ECO:0007669"/>
    <property type="project" value="UniProtKB-KW"/>
</dbReference>
<evidence type="ECO:0000256" key="4">
    <source>
        <dbReference type="ARBA" id="ARBA00023163"/>
    </source>
</evidence>
<dbReference type="Pfam" id="PF03965">
    <property type="entry name" value="Penicillinase_R"/>
    <property type="match status" value="1"/>
</dbReference>
<gene>
    <name evidence="5" type="ORF">ATW55_11745</name>
    <name evidence="6" type="ORF">AYW79_09620</name>
</gene>
<sequence length="140" mass="16344">MWKNGELQAFHLREQGLQRVLGPLEADVMEILWRIKSGTAREVLMELEHKRPFAFNTVMTILKRLCEKELLMRIDEGVARFSPCVTKDELLRRVSQNVSDCLVEEFGELAIVHFVDSVSRRDPDLLTELRRILNVSQHEE</sequence>
<dbReference type="AlphaFoldDB" id="A0A101XTG9"/>
<evidence type="ECO:0000313" key="6">
    <source>
        <dbReference type="EMBL" id="OAG93607.1"/>
    </source>
</evidence>
<dbReference type="InterPro" id="IPR036390">
    <property type="entry name" value="WH_DNA-bd_sf"/>
</dbReference>
<comment type="similarity">
    <text evidence="1">Belongs to the BlaI transcriptional regulatory family.</text>
</comment>
<evidence type="ECO:0000256" key="1">
    <source>
        <dbReference type="ARBA" id="ARBA00011046"/>
    </source>
</evidence>